<evidence type="ECO:0000313" key="2">
    <source>
        <dbReference type="Proteomes" id="UP000034785"/>
    </source>
</evidence>
<protein>
    <submittedName>
        <fullName evidence="1">Uncharacterized protein</fullName>
    </submittedName>
</protein>
<proteinExistence type="predicted"/>
<comment type="caution">
    <text evidence="1">The sequence shown here is derived from an EMBL/GenBank/DDBJ whole genome shotgun (WGS) entry which is preliminary data.</text>
</comment>
<evidence type="ECO:0000313" key="1">
    <source>
        <dbReference type="EMBL" id="KKS71005.1"/>
    </source>
</evidence>
<name>A0A0G1BCA7_9BACT</name>
<gene>
    <name evidence="1" type="ORF">UV41_C0007G0005</name>
</gene>
<dbReference type="EMBL" id="LCEJ01000007">
    <property type="protein sequence ID" value="KKS71005.1"/>
    <property type="molecule type" value="Genomic_DNA"/>
</dbReference>
<sequence>MPKLTGLFDHFPKLNTVTADMVTAWLGGKADAKLLENRLGNRILYPSAIPCSAEDINFDLVILREAVKTQPQDFINQNLRLIYIPEEFGQFFPDLRTLAVAFVDALKPRGITSIVLKSATLGLKNLGSVIKPEVISPSGTILIRIHDQKYEVKVGCLTVIPAESGKVDINFQSRAAKLLGKDNATLEVAGGKLGLLVDTRG</sequence>
<organism evidence="1 2">
    <name type="scientific">Candidatus Daviesbacteria bacterium GW2011_GWA2_42_7</name>
    <dbReference type="NCBI Taxonomy" id="1618425"/>
    <lineage>
        <taxon>Bacteria</taxon>
        <taxon>Candidatus Daviesiibacteriota</taxon>
    </lineage>
</organism>
<reference evidence="1 2" key="1">
    <citation type="journal article" date="2015" name="Nature">
        <title>rRNA introns, odd ribosomes, and small enigmatic genomes across a large radiation of phyla.</title>
        <authorList>
            <person name="Brown C.T."/>
            <person name="Hug L.A."/>
            <person name="Thomas B.C."/>
            <person name="Sharon I."/>
            <person name="Castelle C.J."/>
            <person name="Singh A."/>
            <person name="Wilkins M.J."/>
            <person name="Williams K.H."/>
            <person name="Banfield J.F."/>
        </authorList>
    </citation>
    <scope>NUCLEOTIDE SEQUENCE [LARGE SCALE GENOMIC DNA]</scope>
</reference>
<dbReference type="AlphaFoldDB" id="A0A0G1BCA7"/>
<accession>A0A0G1BCA7</accession>
<dbReference type="Proteomes" id="UP000034785">
    <property type="component" value="Unassembled WGS sequence"/>
</dbReference>